<sequence>MVARESDDNSSSEYNLPNHTPSGGKQAPNRNNGGRNRGRGSGSKGSGSRGGGGRTVGSSNGGCGSWQRQPSQEQQWQPWIGNGQQWPWPFMPWAVPPYPYPIAPWARPNTQQRQAGVLGPRPQQAYSAAAQPTPTDIEAAMHTLGLTPPDANCWRRGLRGSVAEKRVAILGLAGRKKKTNLVSER</sequence>
<protein>
    <submittedName>
        <fullName evidence="1">Uncharacterized protein</fullName>
    </submittedName>
</protein>
<evidence type="ECO:0000313" key="2">
    <source>
        <dbReference type="Proteomes" id="UP001234297"/>
    </source>
</evidence>
<evidence type="ECO:0000313" key="1">
    <source>
        <dbReference type="EMBL" id="KAJ8640223.1"/>
    </source>
</evidence>
<proteinExistence type="predicted"/>
<accession>A0ACC2M3I6</accession>
<dbReference type="EMBL" id="CM056813">
    <property type="protein sequence ID" value="KAJ8640223.1"/>
    <property type="molecule type" value="Genomic_DNA"/>
</dbReference>
<name>A0ACC2M3I6_PERAE</name>
<dbReference type="Proteomes" id="UP001234297">
    <property type="component" value="Chromosome 5"/>
</dbReference>
<keyword evidence="2" id="KW-1185">Reference proteome</keyword>
<reference evidence="1 2" key="1">
    <citation type="journal article" date="2022" name="Hortic Res">
        <title>A haplotype resolved chromosomal level avocado genome allows analysis of novel avocado genes.</title>
        <authorList>
            <person name="Nath O."/>
            <person name="Fletcher S.J."/>
            <person name="Hayward A."/>
            <person name="Shaw L.M."/>
            <person name="Masouleh A.K."/>
            <person name="Furtado A."/>
            <person name="Henry R.J."/>
            <person name="Mitter N."/>
        </authorList>
    </citation>
    <scope>NUCLEOTIDE SEQUENCE [LARGE SCALE GENOMIC DNA]</scope>
    <source>
        <strain evidence="2">cv. Hass</strain>
    </source>
</reference>
<gene>
    <name evidence="1" type="ORF">MRB53_016917</name>
</gene>
<organism evidence="1 2">
    <name type="scientific">Persea americana</name>
    <name type="common">Avocado</name>
    <dbReference type="NCBI Taxonomy" id="3435"/>
    <lineage>
        <taxon>Eukaryota</taxon>
        <taxon>Viridiplantae</taxon>
        <taxon>Streptophyta</taxon>
        <taxon>Embryophyta</taxon>
        <taxon>Tracheophyta</taxon>
        <taxon>Spermatophyta</taxon>
        <taxon>Magnoliopsida</taxon>
        <taxon>Magnoliidae</taxon>
        <taxon>Laurales</taxon>
        <taxon>Lauraceae</taxon>
        <taxon>Persea</taxon>
    </lineage>
</organism>
<comment type="caution">
    <text evidence="1">The sequence shown here is derived from an EMBL/GenBank/DDBJ whole genome shotgun (WGS) entry which is preliminary data.</text>
</comment>